<organism evidence="5 6">
    <name type="scientific">Bianquea renquensis</name>
    <dbReference type="NCBI Taxonomy" id="2763661"/>
    <lineage>
        <taxon>Bacteria</taxon>
        <taxon>Bacillati</taxon>
        <taxon>Bacillota</taxon>
        <taxon>Clostridia</taxon>
        <taxon>Eubacteriales</taxon>
        <taxon>Bianqueaceae</taxon>
        <taxon>Bianquea</taxon>
    </lineage>
</organism>
<dbReference type="InterPro" id="IPR001034">
    <property type="entry name" value="DeoR_HTH"/>
</dbReference>
<protein>
    <submittedName>
        <fullName evidence="5">DeoR/GlpR transcriptional regulator</fullName>
    </submittedName>
</protein>
<evidence type="ECO:0000259" key="4">
    <source>
        <dbReference type="PROSITE" id="PS51000"/>
    </source>
</evidence>
<gene>
    <name evidence="5" type="ORF">H8730_01045</name>
</gene>
<dbReference type="SMART" id="SM00420">
    <property type="entry name" value="HTH_DEOR"/>
    <property type="match status" value="1"/>
</dbReference>
<name>A0A926I0P0_9FIRM</name>
<keyword evidence="2" id="KW-0238">DNA-binding</keyword>
<keyword evidence="1" id="KW-0805">Transcription regulation</keyword>
<dbReference type="SUPFAM" id="SSF100950">
    <property type="entry name" value="NagB/RpiA/CoA transferase-like"/>
    <property type="match status" value="1"/>
</dbReference>
<evidence type="ECO:0000313" key="6">
    <source>
        <dbReference type="Proteomes" id="UP000657006"/>
    </source>
</evidence>
<dbReference type="SUPFAM" id="SSF46785">
    <property type="entry name" value="Winged helix' DNA-binding domain"/>
    <property type="match status" value="1"/>
</dbReference>
<dbReference type="InterPro" id="IPR050313">
    <property type="entry name" value="Carb_Metab_HTH_regulators"/>
</dbReference>
<sequence>MLNIQRLDYILKELRDKKTVYVADLAERYYVSPSTIRRDLASLEREGIVRRIYGGAVLIERDTSEIPYLIRQNERQQEKDTLCALAAELVQDDMMIYLDHTSTAVNMVKFLVSKKNLKILTTSLQAAASCLDSLSASVYCTGGWLNPKLRGFTSEAARRQLACFYPDLSFFSARALSLEAGVTDVNEEDIFLKQEVLKRCKTSVLLCDGSKWGKISYRKLCELSELDAIVTDQKPDSRWMTALAEQKVRLYYPK</sequence>
<evidence type="ECO:0000256" key="1">
    <source>
        <dbReference type="ARBA" id="ARBA00023015"/>
    </source>
</evidence>
<dbReference type="PANTHER" id="PTHR30363:SF44">
    <property type="entry name" value="AGA OPERON TRANSCRIPTIONAL REPRESSOR-RELATED"/>
    <property type="match status" value="1"/>
</dbReference>
<dbReference type="EMBL" id="JACRSQ010000001">
    <property type="protein sequence ID" value="MBC8542136.1"/>
    <property type="molecule type" value="Genomic_DNA"/>
</dbReference>
<dbReference type="RefSeq" id="WP_177717611.1">
    <property type="nucleotide sequence ID" value="NZ_JACRSQ010000001.1"/>
</dbReference>
<dbReference type="Proteomes" id="UP000657006">
    <property type="component" value="Unassembled WGS sequence"/>
</dbReference>
<dbReference type="InterPro" id="IPR014036">
    <property type="entry name" value="DeoR-like_C"/>
</dbReference>
<proteinExistence type="predicted"/>
<dbReference type="PROSITE" id="PS00894">
    <property type="entry name" value="HTH_DEOR_1"/>
    <property type="match status" value="1"/>
</dbReference>
<dbReference type="PRINTS" id="PR00037">
    <property type="entry name" value="HTHLACR"/>
</dbReference>
<comment type="caution">
    <text evidence="5">The sequence shown here is derived from an EMBL/GenBank/DDBJ whole genome shotgun (WGS) entry which is preliminary data.</text>
</comment>
<dbReference type="Pfam" id="PF00455">
    <property type="entry name" value="DeoRC"/>
    <property type="match status" value="1"/>
</dbReference>
<dbReference type="GO" id="GO:0003677">
    <property type="term" value="F:DNA binding"/>
    <property type="evidence" value="ECO:0007669"/>
    <property type="project" value="UniProtKB-KW"/>
</dbReference>
<evidence type="ECO:0000256" key="2">
    <source>
        <dbReference type="ARBA" id="ARBA00023125"/>
    </source>
</evidence>
<dbReference type="InterPro" id="IPR036388">
    <property type="entry name" value="WH-like_DNA-bd_sf"/>
</dbReference>
<accession>A0A926I0P0</accession>
<dbReference type="SMART" id="SM01134">
    <property type="entry name" value="DeoRC"/>
    <property type="match status" value="1"/>
</dbReference>
<dbReference type="GO" id="GO:0003700">
    <property type="term" value="F:DNA-binding transcription factor activity"/>
    <property type="evidence" value="ECO:0007669"/>
    <property type="project" value="InterPro"/>
</dbReference>
<dbReference type="AlphaFoldDB" id="A0A926I0P0"/>
<evidence type="ECO:0000313" key="5">
    <source>
        <dbReference type="EMBL" id="MBC8542136.1"/>
    </source>
</evidence>
<dbReference type="PANTHER" id="PTHR30363">
    <property type="entry name" value="HTH-TYPE TRANSCRIPTIONAL REGULATOR SRLR-RELATED"/>
    <property type="match status" value="1"/>
</dbReference>
<feature type="domain" description="HTH deoR-type" evidence="4">
    <location>
        <begin position="3"/>
        <end position="58"/>
    </location>
</feature>
<keyword evidence="6" id="KW-1185">Reference proteome</keyword>
<dbReference type="InterPro" id="IPR036390">
    <property type="entry name" value="WH_DNA-bd_sf"/>
</dbReference>
<dbReference type="PROSITE" id="PS51000">
    <property type="entry name" value="HTH_DEOR_2"/>
    <property type="match status" value="1"/>
</dbReference>
<reference evidence="5" key="1">
    <citation type="submission" date="2020-08" db="EMBL/GenBank/DDBJ databases">
        <title>Genome public.</title>
        <authorList>
            <person name="Liu C."/>
            <person name="Sun Q."/>
        </authorList>
    </citation>
    <scope>NUCLEOTIDE SEQUENCE</scope>
    <source>
        <strain evidence="5">NSJ-32</strain>
    </source>
</reference>
<dbReference type="Pfam" id="PF08220">
    <property type="entry name" value="HTH_DeoR"/>
    <property type="match status" value="1"/>
</dbReference>
<dbReference type="InterPro" id="IPR018356">
    <property type="entry name" value="Tscrpt_reg_HTH_DeoR_CS"/>
</dbReference>
<keyword evidence="3" id="KW-0804">Transcription</keyword>
<evidence type="ECO:0000256" key="3">
    <source>
        <dbReference type="ARBA" id="ARBA00023163"/>
    </source>
</evidence>
<dbReference type="Gene3D" id="1.10.10.10">
    <property type="entry name" value="Winged helix-like DNA-binding domain superfamily/Winged helix DNA-binding domain"/>
    <property type="match status" value="1"/>
</dbReference>
<dbReference type="InterPro" id="IPR037171">
    <property type="entry name" value="NagB/RpiA_transferase-like"/>
</dbReference>